<feature type="non-terminal residue" evidence="10">
    <location>
        <position position="1"/>
    </location>
</feature>
<keyword evidence="3 8" id="KW-0732">Signal</keyword>
<feature type="domain" description="Peptidase A1" evidence="9">
    <location>
        <begin position="117"/>
        <end position="449"/>
    </location>
</feature>
<keyword evidence="11" id="KW-1185">Reference proteome</keyword>
<dbReference type="FunFam" id="2.40.70.10:FF:000022">
    <property type="entry name" value="Aspartyl protease AED3"/>
    <property type="match status" value="1"/>
</dbReference>
<evidence type="ECO:0000259" key="9">
    <source>
        <dbReference type="PROSITE" id="PS51767"/>
    </source>
</evidence>
<dbReference type="GO" id="GO:0004190">
    <property type="term" value="F:aspartic-type endopeptidase activity"/>
    <property type="evidence" value="ECO:0007669"/>
    <property type="project" value="UniProtKB-KW"/>
</dbReference>
<dbReference type="EMBL" id="JBJKTR010000001">
    <property type="protein sequence ID" value="KAL3381576.1"/>
    <property type="molecule type" value="Genomic_DNA"/>
</dbReference>
<dbReference type="SUPFAM" id="SSF50630">
    <property type="entry name" value="Acid proteases"/>
    <property type="match status" value="1"/>
</dbReference>
<reference evidence="10 11" key="1">
    <citation type="submission" date="2024-05" db="EMBL/GenBank/DDBJ databases">
        <title>De novo assembly of an allotetraploid wild potato.</title>
        <authorList>
            <person name="Hosaka A.J."/>
        </authorList>
    </citation>
    <scope>NUCLEOTIDE SEQUENCE [LARGE SCALE GENOMIC DNA]</scope>
    <source>
        <tissue evidence="10">Young leaves</tissue>
    </source>
</reference>
<dbReference type="InterPro" id="IPR032861">
    <property type="entry name" value="TAXi_N"/>
</dbReference>
<keyword evidence="4" id="KW-0064">Aspartyl protease</keyword>
<dbReference type="Proteomes" id="UP001627284">
    <property type="component" value="Unassembled WGS sequence"/>
</dbReference>
<comment type="caution">
    <text evidence="10">The sequence shown here is derived from an EMBL/GenBank/DDBJ whole genome shotgun (WGS) entry which is preliminary data.</text>
</comment>
<dbReference type="InterPro" id="IPR032799">
    <property type="entry name" value="TAXi_C"/>
</dbReference>
<sequence>NHTKTQHKKSQMEGSINILSLSLLLILSLAQGGLTNPNCAKFHQDNKDSSTLQVIHVDSPCSPLKQQNAHSLSWVDSVLQMQNKDTNRLQFLASLVAAGRSFVPIVSGRQILQTPTYIVRAKIGTPPQTLLVALDNSNDFSWFPCGGCVGCSSNVLSYDKSTTFSNVSCERASCSLVPRRGCDAATCTFNLTYGGSSVGGTLSSETLALATDPIPEFLFGCVKKISGSNTPPQGLLALGRGSLSFISQSESLYKSTFSYCLPSYKSPNFSGTLRLGPNGQPQRIKTTPLLRNPRRSSFYYVNLVGVKVGKRIVDIPPSAFAFNSNTGAGTIIDSGTVFTRLVEPAYTAVRNEFRRRMGRNTTVTSLGGFDTCYTVPITIPTITLMFAGMNVTLPQDNFLIKSSSSSTTCLAMAASPADPVNSVLNVIASWQQQNHRILFDVPNSRVGVARETCS</sequence>
<dbReference type="InterPro" id="IPR033121">
    <property type="entry name" value="PEPTIDASE_A1"/>
</dbReference>
<feature type="chain" id="PRO_5044744026" description="Peptidase A1 domain-containing protein" evidence="8">
    <location>
        <begin position="36"/>
        <end position="454"/>
    </location>
</feature>
<proteinExistence type="inferred from homology"/>
<name>A0ABD2VKL8_9SOLN</name>
<dbReference type="GO" id="GO:0006508">
    <property type="term" value="P:proteolysis"/>
    <property type="evidence" value="ECO:0007669"/>
    <property type="project" value="UniProtKB-KW"/>
</dbReference>
<evidence type="ECO:0000256" key="2">
    <source>
        <dbReference type="ARBA" id="ARBA00022670"/>
    </source>
</evidence>
<evidence type="ECO:0000313" key="10">
    <source>
        <dbReference type="EMBL" id="KAL3381576.1"/>
    </source>
</evidence>
<feature type="signal peptide" evidence="8">
    <location>
        <begin position="1"/>
        <end position="35"/>
    </location>
</feature>
<organism evidence="10 11">
    <name type="scientific">Solanum stoloniferum</name>
    <dbReference type="NCBI Taxonomy" id="62892"/>
    <lineage>
        <taxon>Eukaryota</taxon>
        <taxon>Viridiplantae</taxon>
        <taxon>Streptophyta</taxon>
        <taxon>Embryophyta</taxon>
        <taxon>Tracheophyta</taxon>
        <taxon>Spermatophyta</taxon>
        <taxon>Magnoliopsida</taxon>
        <taxon>eudicotyledons</taxon>
        <taxon>Gunneridae</taxon>
        <taxon>Pentapetalae</taxon>
        <taxon>asterids</taxon>
        <taxon>lamiids</taxon>
        <taxon>Solanales</taxon>
        <taxon>Solanaceae</taxon>
        <taxon>Solanoideae</taxon>
        <taxon>Solaneae</taxon>
        <taxon>Solanum</taxon>
    </lineage>
</organism>
<dbReference type="PROSITE" id="PS51767">
    <property type="entry name" value="PEPTIDASE_A1"/>
    <property type="match status" value="1"/>
</dbReference>
<gene>
    <name evidence="10" type="ORF">AABB24_001606</name>
</gene>
<comment type="similarity">
    <text evidence="1">Belongs to the peptidase A1 family.</text>
</comment>
<keyword evidence="7" id="KW-0325">Glycoprotein</keyword>
<keyword evidence="6" id="KW-1015">Disulfide bond</keyword>
<evidence type="ECO:0000256" key="4">
    <source>
        <dbReference type="ARBA" id="ARBA00022750"/>
    </source>
</evidence>
<dbReference type="Gene3D" id="2.40.70.10">
    <property type="entry name" value="Acid Proteases"/>
    <property type="match status" value="2"/>
</dbReference>
<evidence type="ECO:0000313" key="11">
    <source>
        <dbReference type="Proteomes" id="UP001627284"/>
    </source>
</evidence>
<evidence type="ECO:0000256" key="3">
    <source>
        <dbReference type="ARBA" id="ARBA00022729"/>
    </source>
</evidence>
<keyword evidence="2" id="KW-0645">Protease</keyword>
<evidence type="ECO:0000256" key="7">
    <source>
        <dbReference type="ARBA" id="ARBA00023180"/>
    </source>
</evidence>
<evidence type="ECO:0000256" key="8">
    <source>
        <dbReference type="SAM" id="SignalP"/>
    </source>
</evidence>
<keyword evidence="5" id="KW-0378">Hydrolase</keyword>
<dbReference type="AlphaFoldDB" id="A0ABD2VKL8"/>
<accession>A0ABD2VKL8</accession>
<dbReference type="PANTHER" id="PTHR47967">
    <property type="entry name" value="OS07G0603500 PROTEIN-RELATED"/>
    <property type="match status" value="1"/>
</dbReference>
<protein>
    <recommendedName>
        <fullName evidence="9">Peptidase A1 domain-containing protein</fullName>
    </recommendedName>
</protein>
<dbReference type="InterPro" id="IPR021109">
    <property type="entry name" value="Peptidase_aspartic_dom_sf"/>
</dbReference>
<evidence type="ECO:0000256" key="6">
    <source>
        <dbReference type="ARBA" id="ARBA00023157"/>
    </source>
</evidence>
<dbReference type="Pfam" id="PF14543">
    <property type="entry name" value="TAXi_N"/>
    <property type="match status" value="1"/>
</dbReference>
<evidence type="ECO:0000256" key="1">
    <source>
        <dbReference type="ARBA" id="ARBA00007447"/>
    </source>
</evidence>
<dbReference type="PANTHER" id="PTHR47967:SF67">
    <property type="entry name" value="ASPARTYL PROTEASE AED3-LIKE"/>
    <property type="match status" value="1"/>
</dbReference>
<evidence type="ECO:0000256" key="5">
    <source>
        <dbReference type="ARBA" id="ARBA00022801"/>
    </source>
</evidence>
<dbReference type="Pfam" id="PF14541">
    <property type="entry name" value="TAXi_C"/>
    <property type="match status" value="1"/>
</dbReference>
<dbReference type="InterPro" id="IPR051708">
    <property type="entry name" value="Plant_Aspart_Prot_A1"/>
</dbReference>